<dbReference type="AlphaFoldDB" id="A0A7J9DFR3"/>
<keyword evidence="2" id="KW-1185">Reference proteome</keyword>
<sequence length="133" mass="14752">MYTAISDIWLVIETIFSFELISAVRSEAFNSMARLNWPPLAKSSLPEICFYSHVSNESPTPPISDRISRLILVLSAISIAKPSITKTQGESAGNELEAVRMELRTRLVAGKSNSPDDLKILTFFSLGRRVPLI</sequence>
<accession>A0A7J9DFR3</accession>
<dbReference type="EMBL" id="JABEZW010000002">
    <property type="protein sequence ID" value="MBA0759582.1"/>
    <property type="molecule type" value="Genomic_DNA"/>
</dbReference>
<evidence type="ECO:0000313" key="2">
    <source>
        <dbReference type="Proteomes" id="UP000593568"/>
    </source>
</evidence>
<dbReference type="Proteomes" id="UP000593568">
    <property type="component" value="Unassembled WGS sequence"/>
</dbReference>
<gene>
    <name evidence="1" type="ORF">Gotri_022445</name>
</gene>
<evidence type="ECO:0000313" key="1">
    <source>
        <dbReference type="EMBL" id="MBA0759582.1"/>
    </source>
</evidence>
<comment type="caution">
    <text evidence="1">The sequence shown here is derived from an EMBL/GenBank/DDBJ whole genome shotgun (WGS) entry which is preliminary data.</text>
</comment>
<organism evidence="1 2">
    <name type="scientific">Gossypium trilobum</name>
    <dbReference type="NCBI Taxonomy" id="34281"/>
    <lineage>
        <taxon>Eukaryota</taxon>
        <taxon>Viridiplantae</taxon>
        <taxon>Streptophyta</taxon>
        <taxon>Embryophyta</taxon>
        <taxon>Tracheophyta</taxon>
        <taxon>Spermatophyta</taxon>
        <taxon>Magnoliopsida</taxon>
        <taxon>eudicotyledons</taxon>
        <taxon>Gunneridae</taxon>
        <taxon>Pentapetalae</taxon>
        <taxon>rosids</taxon>
        <taxon>malvids</taxon>
        <taxon>Malvales</taxon>
        <taxon>Malvaceae</taxon>
        <taxon>Malvoideae</taxon>
        <taxon>Gossypium</taxon>
    </lineage>
</organism>
<protein>
    <submittedName>
        <fullName evidence="1">Uncharacterized protein</fullName>
    </submittedName>
</protein>
<name>A0A7J9DFR3_9ROSI</name>
<reference evidence="1 2" key="1">
    <citation type="journal article" date="2019" name="Genome Biol. Evol.">
        <title>Insights into the evolution of the New World diploid cottons (Gossypium, subgenus Houzingenia) based on genome sequencing.</title>
        <authorList>
            <person name="Grover C.E."/>
            <person name="Arick M.A. 2nd"/>
            <person name="Thrash A."/>
            <person name="Conover J.L."/>
            <person name="Sanders W.S."/>
            <person name="Peterson D.G."/>
            <person name="Frelichowski J.E."/>
            <person name="Scheffler J.A."/>
            <person name="Scheffler B.E."/>
            <person name="Wendel J.F."/>
        </authorList>
    </citation>
    <scope>NUCLEOTIDE SEQUENCE [LARGE SCALE GENOMIC DNA]</scope>
    <source>
        <strain evidence="1">8</strain>
        <tissue evidence="1">Leaf</tissue>
    </source>
</reference>
<proteinExistence type="predicted"/>